<evidence type="ECO:0000256" key="1">
    <source>
        <dbReference type="SAM" id="MobiDB-lite"/>
    </source>
</evidence>
<sequence length="79" mass="9039">MSEPNKIEKSGSQDFGRRKGSGTMFAGLQHYKREDGNASQARRESIKDMQPKTGFVANLWNKYDDPFSFVNQMSRGDLY</sequence>
<organism evidence="2 3">
    <name type="scientific">Septoria linicola</name>
    <dbReference type="NCBI Taxonomy" id="215465"/>
    <lineage>
        <taxon>Eukaryota</taxon>
        <taxon>Fungi</taxon>
        <taxon>Dikarya</taxon>
        <taxon>Ascomycota</taxon>
        <taxon>Pezizomycotina</taxon>
        <taxon>Dothideomycetes</taxon>
        <taxon>Dothideomycetidae</taxon>
        <taxon>Mycosphaerellales</taxon>
        <taxon>Mycosphaerellaceae</taxon>
        <taxon>Septoria</taxon>
    </lineage>
</organism>
<name>A0A9Q9AZ42_9PEZI</name>
<reference evidence="2" key="1">
    <citation type="submission" date="2022-06" db="EMBL/GenBank/DDBJ databases">
        <title>Complete genome sequences of two strains of the flax pathogen Septoria linicola.</title>
        <authorList>
            <person name="Lapalu N."/>
            <person name="Simon A."/>
            <person name="Demenou B."/>
            <person name="Paumier D."/>
            <person name="Guillot M.-P."/>
            <person name="Gout L."/>
            <person name="Valade R."/>
        </authorList>
    </citation>
    <scope>NUCLEOTIDE SEQUENCE</scope>
    <source>
        <strain evidence="2">SE15195</strain>
    </source>
</reference>
<dbReference type="OrthoDB" id="4158609at2759"/>
<feature type="region of interest" description="Disordered" evidence="1">
    <location>
        <begin position="1"/>
        <end position="23"/>
    </location>
</feature>
<protein>
    <submittedName>
        <fullName evidence="2">Uncharacterized protein</fullName>
    </submittedName>
</protein>
<feature type="compositionally biased region" description="Basic and acidic residues" evidence="1">
    <location>
        <begin position="1"/>
        <end position="17"/>
    </location>
</feature>
<gene>
    <name evidence="2" type="ORF">Slin15195_G111530</name>
</gene>
<dbReference type="Proteomes" id="UP001056384">
    <property type="component" value="Chromosome 10"/>
</dbReference>
<dbReference type="EMBL" id="CP099427">
    <property type="protein sequence ID" value="USW57834.1"/>
    <property type="molecule type" value="Genomic_DNA"/>
</dbReference>
<evidence type="ECO:0000313" key="2">
    <source>
        <dbReference type="EMBL" id="USW57834.1"/>
    </source>
</evidence>
<keyword evidence="3" id="KW-1185">Reference proteome</keyword>
<accession>A0A9Q9AZ42</accession>
<dbReference type="AlphaFoldDB" id="A0A9Q9AZ42"/>
<proteinExistence type="predicted"/>
<evidence type="ECO:0000313" key="3">
    <source>
        <dbReference type="Proteomes" id="UP001056384"/>
    </source>
</evidence>